<dbReference type="GO" id="GO:0032266">
    <property type="term" value="F:phosphatidylinositol-3-phosphate binding"/>
    <property type="evidence" value="ECO:0007669"/>
    <property type="project" value="InterPro"/>
</dbReference>
<protein>
    <recommendedName>
        <fullName evidence="8">Endosomal/vacuolar adapter protein YPT35</fullName>
    </recommendedName>
    <alternativeName>
        <fullName evidence="9">PX domain-containing protein YPT35</fullName>
    </alternativeName>
</protein>
<dbReference type="InterPro" id="IPR037917">
    <property type="entry name" value="Ypt35_PX"/>
</dbReference>
<evidence type="ECO:0000259" key="11">
    <source>
        <dbReference type="PROSITE" id="PS50195"/>
    </source>
</evidence>
<evidence type="ECO:0000256" key="9">
    <source>
        <dbReference type="ARBA" id="ARBA00033785"/>
    </source>
</evidence>
<dbReference type="InterPro" id="IPR036871">
    <property type="entry name" value="PX_dom_sf"/>
</dbReference>
<evidence type="ECO:0000256" key="7">
    <source>
        <dbReference type="ARBA" id="ARBA00033728"/>
    </source>
</evidence>
<organism evidence="12 13">
    <name type="scientific">Funneliformis caledonium</name>
    <dbReference type="NCBI Taxonomy" id="1117310"/>
    <lineage>
        <taxon>Eukaryota</taxon>
        <taxon>Fungi</taxon>
        <taxon>Fungi incertae sedis</taxon>
        <taxon>Mucoromycota</taxon>
        <taxon>Glomeromycotina</taxon>
        <taxon>Glomeromycetes</taxon>
        <taxon>Glomerales</taxon>
        <taxon>Glomeraceae</taxon>
        <taxon>Funneliformis</taxon>
    </lineage>
</organism>
<dbReference type="Gene3D" id="3.30.1520.10">
    <property type="entry name" value="Phox-like domain"/>
    <property type="match status" value="1"/>
</dbReference>
<dbReference type="SUPFAM" id="SSF64268">
    <property type="entry name" value="PX domain"/>
    <property type="match status" value="1"/>
</dbReference>
<feature type="domain" description="PX" evidence="11">
    <location>
        <begin position="351"/>
        <end position="461"/>
    </location>
</feature>
<keyword evidence="13" id="KW-1185">Reference proteome</keyword>
<dbReference type="InterPro" id="IPR001683">
    <property type="entry name" value="PX_dom"/>
</dbReference>
<comment type="function">
    <text evidence="7">Recruits the lipid transfer protein VPS13 to endosomal and vacuolar membranes.</text>
</comment>
<dbReference type="PANTHER" id="PTHR10555:SF170">
    <property type="entry name" value="FI18122P1"/>
    <property type="match status" value="1"/>
</dbReference>
<feature type="transmembrane region" description="Helical" evidence="10">
    <location>
        <begin position="439"/>
        <end position="459"/>
    </location>
</feature>
<dbReference type="Pfam" id="PF00787">
    <property type="entry name" value="PX"/>
    <property type="match status" value="1"/>
</dbReference>
<dbReference type="OrthoDB" id="10254720at2759"/>
<comment type="subcellular location">
    <subcellularLocation>
        <location evidence="2">Endosome</location>
    </subcellularLocation>
    <subcellularLocation>
        <location evidence="1">Vacuole membrane</location>
        <topology evidence="1">Peripheral membrane protein</topology>
    </subcellularLocation>
</comment>
<comment type="caution">
    <text evidence="12">The sequence shown here is derived from an EMBL/GenBank/DDBJ whole genome shotgun (WGS) entry which is preliminary data.</text>
</comment>
<evidence type="ECO:0000256" key="5">
    <source>
        <dbReference type="ARBA" id="ARBA00022753"/>
    </source>
</evidence>
<dbReference type="AlphaFoldDB" id="A0A9N8WAZ5"/>
<accession>A0A9N8WAZ5</accession>
<dbReference type="PANTHER" id="PTHR10555">
    <property type="entry name" value="SORTING NEXIN"/>
    <property type="match status" value="1"/>
</dbReference>
<proteinExistence type="inferred from homology"/>
<keyword evidence="10" id="KW-0812">Transmembrane</keyword>
<dbReference type="CDD" id="cd07280">
    <property type="entry name" value="PX_YPT35"/>
    <property type="match status" value="1"/>
</dbReference>
<evidence type="ECO:0000313" key="12">
    <source>
        <dbReference type="EMBL" id="CAG8476805.1"/>
    </source>
</evidence>
<dbReference type="SMART" id="SM00312">
    <property type="entry name" value="PX"/>
    <property type="match status" value="1"/>
</dbReference>
<dbReference type="PROSITE" id="PS50195">
    <property type="entry name" value="PX"/>
    <property type="match status" value="1"/>
</dbReference>
<evidence type="ECO:0000313" key="13">
    <source>
        <dbReference type="Proteomes" id="UP000789570"/>
    </source>
</evidence>
<evidence type="ECO:0000256" key="10">
    <source>
        <dbReference type="SAM" id="Phobius"/>
    </source>
</evidence>
<dbReference type="EMBL" id="CAJVPQ010000383">
    <property type="protein sequence ID" value="CAG8476805.1"/>
    <property type="molecule type" value="Genomic_DNA"/>
</dbReference>
<keyword evidence="6 10" id="KW-0472">Membrane</keyword>
<keyword evidence="5" id="KW-0967">Endosome</keyword>
<sequence>MDLQSQVQDLLDLSDHVTLLLQKQFDTLIRKRTFVKNEKEGEELDNLSCDIALASRSLQVLKSRREIRTAIGELMEIKQQLENYGDNPSSNWYDYIQDTMECLHMLLKNGIEVASSGIPIPEQNTASFEHFKEAPLPRVVEEDIAYNNDRFNYEKASRPTLQPVPIGDYNHKIKDRSVVHVVPQENHAKQNGIRRHTMDSENVSVARLLVGNLGLKQSPSKASITTSVSSDQVCTNPARVPFWSAEATLDNDYDKRHSAAVNQSKDIGEAQLTEEIYSLTQKYNMKRGSSIYSLPTTDSVFEDDSFSQVSDNDDTFSDLSFVPSVLSSPPSPKPSIFQISLNRCDRPSNLFAEKVTVSNPSRIGSGIGSYVLYTCTVNGTDGLRIVVRKRYSDFVKLRSQLVKAQPKYRKIIPNLPPKKVLGKFMPEFIERRRKDMEYFLNYVMLHPVLGTTPVVRWWFMD</sequence>
<comment type="similarity">
    <text evidence="3">Belongs to the YPT35 family.</text>
</comment>
<reference evidence="12" key="1">
    <citation type="submission" date="2021-06" db="EMBL/GenBank/DDBJ databases">
        <authorList>
            <person name="Kallberg Y."/>
            <person name="Tangrot J."/>
            <person name="Rosling A."/>
        </authorList>
    </citation>
    <scope>NUCLEOTIDE SEQUENCE</scope>
    <source>
        <strain evidence="12">UK204</strain>
    </source>
</reference>
<name>A0A9N8WAZ5_9GLOM</name>
<keyword evidence="10" id="KW-1133">Transmembrane helix</keyword>
<evidence type="ECO:0000256" key="1">
    <source>
        <dbReference type="ARBA" id="ARBA00004148"/>
    </source>
</evidence>
<evidence type="ECO:0000256" key="3">
    <source>
        <dbReference type="ARBA" id="ARBA00007426"/>
    </source>
</evidence>
<evidence type="ECO:0000256" key="8">
    <source>
        <dbReference type="ARBA" id="ARBA00033774"/>
    </source>
</evidence>
<dbReference type="GO" id="GO:0005774">
    <property type="term" value="C:vacuolar membrane"/>
    <property type="evidence" value="ECO:0007669"/>
    <property type="project" value="UniProtKB-SubCell"/>
</dbReference>
<keyword evidence="4" id="KW-0926">Vacuole</keyword>
<evidence type="ECO:0000256" key="4">
    <source>
        <dbReference type="ARBA" id="ARBA00022554"/>
    </source>
</evidence>
<gene>
    <name evidence="12" type="ORF">FCALED_LOCUS2506</name>
</gene>
<dbReference type="GO" id="GO:0010008">
    <property type="term" value="C:endosome membrane"/>
    <property type="evidence" value="ECO:0007669"/>
    <property type="project" value="UniProtKB-SubCell"/>
</dbReference>
<dbReference type="Proteomes" id="UP000789570">
    <property type="component" value="Unassembled WGS sequence"/>
</dbReference>
<evidence type="ECO:0000256" key="6">
    <source>
        <dbReference type="ARBA" id="ARBA00023136"/>
    </source>
</evidence>
<evidence type="ECO:0000256" key="2">
    <source>
        <dbReference type="ARBA" id="ARBA00004177"/>
    </source>
</evidence>